<evidence type="ECO:0000313" key="2">
    <source>
        <dbReference type="Proteomes" id="UP001526426"/>
    </source>
</evidence>
<keyword evidence="2" id="KW-1185">Reference proteome</keyword>
<protein>
    <submittedName>
        <fullName evidence="1">Uncharacterized protein</fullName>
    </submittedName>
</protein>
<dbReference type="EMBL" id="JAIHOM010000074">
    <property type="protein sequence ID" value="MCW6037499.1"/>
    <property type="molecule type" value="Genomic_DNA"/>
</dbReference>
<accession>A0ABT3L7M7</accession>
<name>A0ABT3L7M7_9CYAN</name>
<proteinExistence type="predicted"/>
<gene>
    <name evidence="1" type="ORF">K4A83_14625</name>
</gene>
<dbReference type="RefSeq" id="WP_026079742.1">
    <property type="nucleotide sequence ID" value="NZ_JAIHOM010000074.1"/>
</dbReference>
<sequence>MTPIMLRQLWSLIENTQADLILQQDDSSLVNWLLAKLREVRSLEGEESQAISHYLQTKTSLIRDLAAQR</sequence>
<dbReference type="Proteomes" id="UP001526426">
    <property type="component" value="Unassembled WGS sequence"/>
</dbReference>
<organism evidence="1 2">
    <name type="scientific">Spirulina subsalsa FACHB-351</name>
    <dbReference type="NCBI Taxonomy" id="234711"/>
    <lineage>
        <taxon>Bacteria</taxon>
        <taxon>Bacillati</taxon>
        <taxon>Cyanobacteriota</taxon>
        <taxon>Cyanophyceae</taxon>
        <taxon>Spirulinales</taxon>
        <taxon>Spirulinaceae</taxon>
        <taxon>Spirulina</taxon>
    </lineage>
</organism>
<comment type="caution">
    <text evidence="1">The sequence shown here is derived from an EMBL/GenBank/DDBJ whole genome shotgun (WGS) entry which is preliminary data.</text>
</comment>
<reference evidence="1 2" key="1">
    <citation type="submission" date="2021-08" db="EMBL/GenBank/DDBJ databases">
        <title>Draft genome sequence of Spirulina subsalsa with high tolerance to salinity and hype-accumulation of phycocyanin.</title>
        <authorList>
            <person name="Pei H."/>
            <person name="Jiang L."/>
        </authorList>
    </citation>
    <scope>NUCLEOTIDE SEQUENCE [LARGE SCALE GENOMIC DNA]</scope>
    <source>
        <strain evidence="1 2">FACHB-351</strain>
    </source>
</reference>
<evidence type="ECO:0000313" key="1">
    <source>
        <dbReference type="EMBL" id="MCW6037499.1"/>
    </source>
</evidence>